<protein>
    <submittedName>
        <fullName evidence="1">Uncharacterized protein</fullName>
    </submittedName>
</protein>
<evidence type="ECO:0000313" key="2">
    <source>
        <dbReference type="Proteomes" id="UP001500582"/>
    </source>
</evidence>
<accession>A0ABP8HG49</accession>
<comment type="caution">
    <text evidence="1">The sequence shown here is derived from an EMBL/GenBank/DDBJ whole genome shotgun (WGS) entry which is preliminary data.</text>
</comment>
<dbReference type="RefSeq" id="WP_345213863.1">
    <property type="nucleotide sequence ID" value="NZ_BAABFT010000021.1"/>
</dbReference>
<organism evidence="1 2">
    <name type="scientific">Mucilaginibacter gynuensis</name>
    <dbReference type="NCBI Taxonomy" id="1302236"/>
    <lineage>
        <taxon>Bacteria</taxon>
        <taxon>Pseudomonadati</taxon>
        <taxon>Bacteroidota</taxon>
        <taxon>Sphingobacteriia</taxon>
        <taxon>Sphingobacteriales</taxon>
        <taxon>Sphingobacteriaceae</taxon>
        <taxon>Mucilaginibacter</taxon>
    </lineage>
</organism>
<sequence>MDTVFFAVVIALVSAVIVLEVNKRQQAKRTSFFNSDTIPLLINAECKIHALIVAIEKYSKSKSSKDESEARYIQQQLRLITQRYESGEISLNSYNALLDKLIGTQPDQVMNY</sequence>
<keyword evidence="2" id="KW-1185">Reference proteome</keyword>
<gene>
    <name evidence="1" type="ORF">GCM10023149_49100</name>
</gene>
<proteinExistence type="predicted"/>
<evidence type="ECO:0000313" key="1">
    <source>
        <dbReference type="EMBL" id="GAA4338815.1"/>
    </source>
</evidence>
<dbReference type="Proteomes" id="UP001500582">
    <property type="component" value="Unassembled WGS sequence"/>
</dbReference>
<dbReference type="EMBL" id="BAABFT010000021">
    <property type="protein sequence ID" value="GAA4338815.1"/>
    <property type="molecule type" value="Genomic_DNA"/>
</dbReference>
<reference evidence="2" key="1">
    <citation type="journal article" date="2019" name="Int. J. Syst. Evol. Microbiol.">
        <title>The Global Catalogue of Microorganisms (GCM) 10K type strain sequencing project: providing services to taxonomists for standard genome sequencing and annotation.</title>
        <authorList>
            <consortium name="The Broad Institute Genomics Platform"/>
            <consortium name="The Broad Institute Genome Sequencing Center for Infectious Disease"/>
            <person name="Wu L."/>
            <person name="Ma J."/>
        </authorList>
    </citation>
    <scope>NUCLEOTIDE SEQUENCE [LARGE SCALE GENOMIC DNA]</scope>
    <source>
        <strain evidence="2">JCM 17705</strain>
    </source>
</reference>
<name>A0ABP8HG49_9SPHI</name>